<proteinExistence type="inferred from homology"/>
<keyword evidence="6" id="KW-0521">NADP</keyword>
<evidence type="ECO:0000256" key="4">
    <source>
        <dbReference type="ARBA" id="ARBA00022630"/>
    </source>
</evidence>
<comment type="caution">
    <text evidence="10">The sequence shown here is derived from an EMBL/GenBank/DDBJ whole genome shotgun (WGS) entry which is preliminary data.</text>
</comment>
<dbReference type="UniPathway" id="UPA00193"/>
<dbReference type="OrthoDB" id="16284at2759"/>
<evidence type="ECO:0000256" key="8">
    <source>
        <dbReference type="RuleBase" id="RU004254"/>
    </source>
</evidence>
<reference evidence="10 11" key="1">
    <citation type="journal article" date="2012" name="Eukaryot. Cell">
        <title>Draft genome sequence of CBS 2479, the standard type strain of Trichosporon asahii.</title>
        <authorList>
            <person name="Yang R.Y."/>
            <person name="Li H.T."/>
            <person name="Zhu H."/>
            <person name="Zhou G.P."/>
            <person name="Wang M."/>
            <person name="Wang L."/>
        </authorList>
    </citation>
    <scope>NUCLEOTIDE SEQUENCE [LARGE SCALE GENOMIC DNA]</scope>
    <source>
        <strain evidence="11">ATCC 90039 / CBS 2479 / JCM 2466 / KCTC 7840 / NCYC 2677 / UAMH 7654</strain>
    </source>
</reference>
<dbReference type="GO" id="GO:0071949">
    <property type="term" value="F:FAD binding"/>
    <property type="evidence" value="ECO:0007669"/>
    <property type="project" value="TreeGrafter"/>
</dbReference>
<keyword evidence="4" id="KW-0285">Flavoprotein</keyword>
<dbReference type="NCBIfam" id="TIGR00677">
    <property type="entry name" value="fadh2_euk"/>
    <property type="match status" value="1"/>
</dbReference>
<dbReference type="CDD" id="cd00537">
    <property type="entry name" value="MTHFR"/>
    <property type="match status" value="1"/>
</dbReference>
<feature type="domain" description="MTHFR SAM-binding regulatory" evidence="9">
    <location>
        <begin position="345"/>
        <end position="605"/>
    </location>
</feature>
<dbReference type="Proteomes" id="UP000002748">
    <property type="component" value="Unassembled WGS sequence"/>
</dbReference>
<evidence type="ECO:0000256" key="6">
    <source>
        <dbReference type="ARBA" id="ARBA00022857"/>
    </source>
</evidence>
<dbReference type="Gene3D" id="3.20.20.220">
    <property type="match status" value="1"/>
</dbReference>
<dbReference type="InterPro" id="IPR004621">
    <property type="entry name" value="Fadh2_euk"/>
</dbReference>
<keyword evidence="7" id="KW-0560">Oxidoreductase</keyword>
<dbReference type="EMBL" id="ALBS01000291">
    <property type="protein sequence ID" value="EJT46462.1"/>
    <property type="molecule type" value="Genomic_DNA"/>
</dbReference>
<dbReference type="HOGENOM" id="CLU_025841_2_1_1"/>
<comment type="pathway">
    <text evidence="2 8">One-carbon metabolism; tetrahydrofolate interconversion.</text>
</comment>
<dbReference type="FunFam" id="3.20.20.220:FF:000002">
    <property type="entry name" value="Methylenetetrahydrofolate reductase"/>
    <property type="match status" value="1"/>
</dbReference>
<dbReference type="GO" id="GO:0004489">
    <property type="term" value="F:methylenetetrahydrofolate reductase [NAD(P)H] activity"/>
    <property type="evidence" value="ECO:0007669"/>
    <property type="project" value="InterPro"/>
</dbReference>
<dbReference type="KEGG" id="tasa:A1Q1_04951"/>
<keyword evidence="5" id="KW-0274">FAD</keyword>
<dbReference type="VEuPathDB" id="FungiDB:A1Q1_04951"/>
<organism evidence="10 11">
    <name type="scientific">Trichosporon asahii var. asahii (strain ATCC 90039 / CBS 2479 / JCM 2466 / KCTC 7840 / NBRC 103889/ NCYC 2677 / UAMH 7654)</name>
    <name type="common">Yeast</name>
    <dbReference type="NCBI Taxonomy" id="1186058"/>
    <lineage>
        <taxon>Eukaryota</taxon>
        <taxon>Fungi</taxon>
        <taxon>Dikarya</taxon>
        <taxon>Basidiomycota</taxon>
        <taxon>Agaricomycotina</taxon>
        <taxon>Tremellomycetes</taxon>
        <taxon>Trichosporonales</taxon>
        <taxon>Trichosporonaceae</taxon>
        <taxon>Trichosporon</taxon>
    </lineage>
</organism>
<accession>J6EUJ9</accession>
<comment type="cofactor">
    <cofactor evidence="1">
        <name>FAD</name>
        <dbReference type="ChEBI" id="CHEBI:57692"/>
    </cofactor>
</comment>
<dbReference type="GO" id="GO:0005829">
    <property type="term" value="C:cytosol"/>
    <property type="evidence" value="ECO:0007669"/>
    <property type="project" value="TreeGrafter"/>
</dbReference>
<sequence length="608" mass="68184">MTHLTALIESQKGPVHTYEFFPPRTEQGFTNLLDRIRRLTLPPLRPPVAVSVTWGAGGSTSDRSLELADAITKMGVEVILHLTCTNMPKEKVDTALAELGITNILALRGDAPRSDEYATDADANMDEFQHADDLVRYIRKQYGDYFCIGVAGYPTPHPDSLDADDDLKWLKEKCDAGADYIITQLFYDVPAFADWVQRCRQAGIAQPIIPGIMPIQSYSSFRRLINLTKCTVPDYIMQELEPIKTNDAAVKQYGASLATEMVKKLMASKLVPGVHFCTLNLEKSVRTILENLQWNSKKVHDSIHSSPVSRHNQLISEEALEMDDGEEKVPLAVSAADVAQWVKNTREHTAVGGEPSWDEFPNGRFTDVRSPAYGEIDGWGNGLKITPAQALKEWGTPATFEDLSDMFTRYLRSDPGTPTTPFCDMPLSPESQTILDSLIALNAPDKRYWTVGSQPAVDAARSEDPVHGWGPPGGYVFQKAYVEFFVPKSEVERLEKKLAGEKSTLFSMYAANRQGDTAGNTDKESVNAVTWAAFPGQEIVQSTIIEELSFLAWKEEAFEIWDEWARLYPRNSPARKLIENVSDEWWLVCLIHHNYKDTEGLWRFLLDN</sequence>
<dbReference type="RefSeq" id="XP_014177233.1">
    <property type="nucleotide sequence ID" value="XM_014321758.1"/>
</dbReference>
<evidence type="ECO:0000259" key="9">
    <source>
        <dbReference type="Pfam" id="PF21895"/>
    </source>
</evidence>
<name>J6EUJ9_TRIAS</name>
<dbReference type="InterPro" id="IPR053806">
    <property type="entry name" value="MTHFR_C"/>
</dbReference>
<dbReference type="PANTHER" id="PTHR45754">
    <property type="entry name" value="METHYLENETETRAHYDROFOLATE REDUCTASE"/>
    <property type="match status" value="1"/>
</dbReference>
<dbReference type="InterPro" id="IPR003171">
    <property type="entry name" value="Mehydrof_redctse-like"/>
</dbReference>
<dbReference type="GO" id="GO:0009086">
    <property type="term" value="P:methionine biosynthetic process"/>
    <property type="evidence" value="ECO:0007669"/>
    <property type="project" value="TreeGrafter"/>
</dbReference>
<dbReference type="Pfam" id="PF21895">
    <property type="entry name" value="MTHFR_C"/>
    <property type="match status" value="1"/>
</dbReference>
<gene>
    <name evidence="10" type="ORF">A1Q1_04951</name>
</gene>
<evidence type="ECO:0000313" key="11">
    <source>
        <dbReference type="Proteomes" id="UP000002748"/>
    </source>
</evidence>
<comment type="similarity">
    <text evidence="3">Belongs to the methylenetetrahydrofolate reductase family.</text>
</comment>
<dbReference type="GeneID" id="25988463"/>
<evidence type="ECO:0000256" key="7">
    <source>
        <dbReference type="ARBA" id="ARBA00023002"/>
    </source>
</evidence>
<dbReference type="Pfam" id="PF02219">
    <property type="entry name" value="MTHFR"/>
    <property type="match status" value="1"/>
</dbReference>
<evidence type="ECO:0000256" key="2">
    <source>
        <dbReference type="ARBA" id="ARBA00004777"/>
    </source>
</evidence>
<evidence type="ECO:0000313" key="10">
    <source>
        <dbReference type="EMBL" id="EJT46462.1"/>
    </source>
</evidence>
<dbReference type="SUPFAM" id="SSF51730">
    <property type="entry name" value="FAD-linked oxidoreductase"/>
    <property type="match status" value="1"/>
</dbReference>
<evidence type="ECO:0000256" key="3">
    <source>
        <dbReference type="ARBA" id="ARBA00006743"/>
    </source>
</evidence>
<dbReference type="InterPro" id="IPR029041">
    <property type="entry name" value="FAD-linked_oxidoreductase-like"/>
</dbReference>
<dbReference type="AlphaFoldDB" id="J6EUJ9"/>
<evidence type="ECO:0000256" key="5">
    <source>
        <dbReference type="ARBA" id="ARBA00022827"/>
    </source>
</evidence>
<evidence type="ECO:0000256" key="1">
    <source>
        <dbReference type="ARBA" id="ARBA00001974"/>
    </source>
</evidence>
<dbReference type="PANTHER" id="PTHR45754:SF1">
    <property type="entry name" value="METHYLENETETRAHYDROFOLATE REDUCTASE 1"/>
    <property type="match status" value="1"/>
</dbReference>
<protein>
    <submittedName>
        <fullName evidence="10">Methylenetetrahydrofolate reductase (NADPH)</fullName>
    </submittedName>
</protein>
<dbReference type="GO" id="GO:0035999">
    <property type="term" value="P:tetrahydrofolate interconversion"/>
    <property type="evidence" value="ECO:0007669"/>
    <property type="project" value="UniProtKB-UniPathway"/>
</dbReference>